<gene>
    <name evidence="18" type="primary">Endov</name>
</gene>
<dbReference type="GO" id="GO:0003727">
    <property type="term" value="F:single-stranded RNA binding"/>
    <property type="evidence" value="ECO:0007669"/>
    <property type="project" value="TreeGrafter"/>
</dbReference>
<comment type="subcellular location">
    <subcellularLocation>
        <location evidence="2">Cytoplasm</location>
        <location evidence="2">Stress granule</location>
    </subcellularLocation>
    <subcellularLocation>
        <location evidence="3">Nucleus</location>
        <location evidence="3">Nucleolus</location>
    </subcellularLocation>
</comment>
<reference evidence="18" key="1">
    <citation type="submission" date="2025-08" db="UniProtKB">
        <authorList>
            <consortium name="RefSeq"/>
        </authorList>
    </citation>
    <scope>IDENTIFICATION</scope>
</reference>
<evidence type="ECO:0000256" key="2">
    <source>
        <dbReference type="ARBA" id="ARBA00004210"/>
    </source>
</evidence>
<evidence type="ECO:0000256" key="10">
    <source>
        <dbReference type="ARBA" id="ARBA00022884"/>
    </source>
</evidence>
<keyword evidence="9" id="KW-0460">Magnesium</keyword>
<dbReference type="CDD" id="cd06559">
    <property type="entry name" value="Endonuclease_V"/>
    <property type="match status" value="1"/>
</dbReference>
<dbReference type="FunFam" id="3.30.2170.10:FF:000002">
    <property type="entry name" value="Endonuclease V"/>
    <property type="match status" value="1"/>
</dbReference>
<dbReference type="GeneID" id="109689931"/>
<comment type="subunit">
    <text evidence="15">Monomer. Interacts with PABPC1; the interaction is RNA-dependent and stimulates ENDOV activity.</text>
</comment>
<dbReference type="InterPro" id="IPR007581">
    <property type="entry name" value="Endonuclease-V"/>
</dbReference>
<name>A0A8B7UY44_CASCN</name>
<evidence type="ECO:0000256" key="15">
    <source>
        <dbReference type="ARBA" id="ARBA00061971"/>
    </source>
</evidence>
<sequence>MAQKAEERPPEETLSLWKREQARLKARVVDRDTEAWQRDPAFSGLQRVGGVDVSFVKGDRVRACASLVVLSYPELEVMYEDSRMVSLTAPYISGFLAFREVPFLVDLVQRMQEKEPDLIPQVLLVDGNGVLHHRGFGVACHLGILTELPCIGVAKKLLQVDGLENNALHKEKIQLLKAGGDAFPLTGDSGAILGMALKSHDHSTKPLYVSVGHKMSLEAAVRLTHCCCKFRIPEPVRQADVRSREYIRRTLGHSGPPLPGQERSQKVQRPKVCPKEDSGAPKGEDSEDHSRGLMTNLEAPQSGSQEQQSKGGQSGGTEHHENSGCQPPTAPGTVSNLGSQSLGTRKPPPTAMGTTPDLKDTLTKTQQDAAGTVQP</sequence>
<comment type="similarity">
    <text evidence="14">Belongs to the endonuclease V family.</text>
</comment>
<dbReference type="PANTHER" id="PTHR28511:SF1">
    <property type="entry name" value="ENDONUCLEASE V"/>
    <property type="match status" value="1"/>
</dbReference>
<keyword evidence="5" id="KW-0540">Nuclease</keyword>
<comment type="cofactor">
    <cofactor evidence="1">
        <name>Mg(2+)</name>
        <dbReference type="ChEBI" id="CHEBI:18420"/>
    </cofactor>
</comment>
<evidence type="ECO:0000256" key="1">
    <source>
        <dbReference type="ARBA" id="ARBA00001946"/>
    </source>
</evidence>
<dbReference type="Gene3D" id="3.30.2170.10">
    <property type="entry name" value="archaeoglobus fulgidus dsm 4304 superfamily"/>
    <property type="match status" value="1"/>
</dbReference>
<evidence type="ECO:0000256" key="9">
    <source>
        <dbReference type="ARBA" id="ARBA00022842"/>
    </source>
</evidence>
<keyword evidence="12" id="KW-0539">Nucleus</keyword>
<dbReference type="GO" id="GO:0006281">
    <property type="term" value="P:DNA repair"/>
    <property type="evidence" value="ECO:0007669"/>
    <property type="project" value="InterPro"/>
</dbReference>
<dbReference type="AlphaFoldDB" id="A0A8B7UY44"/>
<evidence type="ECO:0000256" key="4">
    <source>
        <dbReference type="ARBA" id="ARBA00022490"/>
    </source>
</evidence>
<evidence type="ECO:0000256" key="5">
    <source>
        <dbReference type="ARBA" id="ARBA00022722"/>
    </source>
</evidence>
<organism evidence="18">
    <name type="scientific">Castor canadensis</name>
    <name type="common">American beaver</name>
    <dbReference type="NCBI Taxonomy" id="51338"/>
    <lineage>
        <taxon>Eukaryota</taxon>
        <taxon>Metazoa</taxon>
        <taxon>Chordata</taxon>
        <taxon>Craniata</taxon>
        <taxon>Vertebrata</taxon>
        <taxon>Euteleostomi</taxon>
        <taxon>Mammalia</taxon>
        <taxon>Eutheria</taxon>
        <taxon>Euarchontoglires</taxon>
        <taxon>Glires</taxon>
        <taxon>Rodentia</taxon>
        <taxon>Castorimorpha</taxon>
        <taxon>Castoridae</taxon>
        <taxon>Castor</taxon>
    </lineage>
</organism>
<protein>
    <recommendedName>
        <fullName evidence="16">Endonuclease V</fullName>
    </recommendedName>
</protein>
<evidence type="ECO:0000256" key="6">
    <source>
        <dbReference type="ARBA" id="ARBA00022723"/>
    </source>
</evidence>
<dbReference type="RefSeq" id="XP_020024606.2">
    <property type="nucleotide sequence ID" value="XM_020169017.2"/>
</dbReference>
<dbReference type="Proteomes" id="UP001732720">
    <property type="component" value="Chromosome 11"/>
</dbReference>
<evidence type="ECO:0000256" key="11">
    <source>
        <dbReference type="ARBA" id="ARBA00023125"/>
    </source>
</evidence>
<keyword evidence="8" id="KW-0378">Hydrolase</keyword>
<evidence type="ECO:0000256" key="12">
    <source>
        <dbReference type="ARBA" id="ARBA00023242"/>
    </source>
</evidence>
<dbReference type="GO" id="GO:0005730">
    <property type="term" value="C:nucleolus"/>
    <property type="evidence" value="ECO:0007669"/>
    <property type="project" value="UniProtKB-SubCell"/>
</dbReference>
<evidence type="ECO:0000313" key="17">
    <source>
        <dbReference type="Proteomes" id="UP001732720"/>
    </source>
</evidence>
<keyword evidence="6" id="KW-0479">Metal-binding</keyword>
<evidence type="ECO:0000256" key="14">
    <source>
        <dbReference type="ARBA" id="ARBA00061268"/>
    </source>
</evidence>
<dbReference type="GO" id="GO:0003677">
    <property type="term" value="F:DNA binding"/>
    <property type="evidence" value="ECO:0007669"/>
    <property type="project" value="UniProtKB-KW"/>
</dbReference>
<dbReference type="CTD" id="284131"/>
<proteinExistence type="inferred from homology"/>
<dbReference type="GO" id="GO:0010494">
    <property type="term" value="C:cytoplasmic stress granule"/>
    <property type="evidence" value="ECO:0007669"/>
    <property type="project" value="UniProtKB-SubCell"/>
</dbReference>
<evidence type="ECO:0000256" key="16">
    <source>
        <dbReference type="ARBA" id="ARBA00071695"/>
    </source>
</evidence>
<dbReference type="OrthoDB" id="20018at2759"/>
<dbReference type="GO" id="GO:0046872">
    <property type="term" value="F:metal ion binding"/>
    <property type="evidence" value="ECO:0007669"/>
    <property type="project" value="UniProtKB-KW"/>
</dbReference>
<evidence type="ECO:0000256" key="8">
    <source>
        <dbReference type="ARBA" id="ARBA00022801"/>
    </source>
</evidence>
<dbReference type="Pfam" id="PF04493">
    <property type="entry name" value="Endonuclease_5"/>
    <property type="match status" value="1"/>
</dbReference>
<keyword evidence="4" id="KW-0963">Cytoplasm</keyword>
<accession>A0A8B7UY44</accession>
<dbReference type="HAMAP" id="MF_00801">
    <property type="entry name" value="Endonuclease_5"/>
    <property type="match status" value="1"/>
</dbReference>
<keyword evidence="10" id="KW-0694">RNA-binding</keyword>
<keyword evidence="11" id="KW-0238">DNA-binding</keyword>
<evidence type="ECO:0000256" key="13">
    <source>
        <dbReference type="ARBA" id="ARBA00056032"/>
    </source>
</evidence>
<evidence type="ECO:0000256" key="3">
    <source>
        <dbReference type="ARBA" id="ARBA00004604"/>
    </source>
</evidence>
<evidence type="ECO:0000256" key="7">
    <source>
        <dbReference type="ARBA" id="ARBA00022759"/>
    </source>
</evidence>
<comment type="function">
    <text evidence="13">Endoribonuclease that specifically cleaves inosine-containing RNAs: cleaves RNA at the second phosphodiester bond 3' to inosine. Active against both single-stranded and double-stranded RNAs. Has strong preference for single-stranded RNAs (ssRNAs) toward double-stranded RNAs (dsRNAs). Cleaves mRNAs and tRNAs containing inosine. Also able to cleave structure-specific dsRNA substrates containing the specific sites 5'-IIUI-3' and 5'-UIUU-3'. Inosine is present in a number of RNAs following editing; the function of inosine-specific endoribonuclease is still unclear: it could either play a regulatory role in edited RNAs, or be involved in antiviral response by removing the hyperedited long viral dsRNA genome that has undergone A-to-I editing. Binds branched DNA structures.</text>
</comment>
<dbReference type="GO" id="GO:0016891">
    <property type="term" value="F:RNA endonuclease activity producing 5'-phosphomonoesters, hydrolytic mechanism"/>
    <property type="evidence" value="ECO:0007669"/>
    <property type="project" value="TreeGrafter"/>
</dbReference>
<dbReference type="PANTHER" id="PTHR28511">
    <property type="entry name" value="ENDONUCLEASE V"/>
    <property type="match status" value="1"/>
</dbReference>
<evidence type="ECO:0000313" key="18">
    <source>
        <dbReference type="RefSeq" id="XP_020024606.2"/>
    </source>
</evidence>
<keyword evidence="17" id="KW-1185">Reference proteome</keyword>
<dbReference type="KEGG" id="ccan:109689931"/>
<keyword evidence="7 18" id="KW-0255">Endonuclease</keyword>